<evidence type="ECO:0000256" key="6">
    <source>
        <dbReference type="ARBA" id="ARBA00023242"/>
    </source>
</evidence>
<evidence type="ECO:0000256" key="5">
    <source>
        <dbReference type="ARBA" id="ARBA00022801"/>
    </source>
</evidence>
<dbReference type="GO" id="GO:0140932">
    <property type="term" value="F:5'-(N(7)-methyl 5'-triphosphoguanosine)-[mRNA] diphosphatase activity"/>
    <property type="evidence" value="ECO:0007669"/>
    <property type="project" value="UniProtKB-EC"/>
</dbReference>
<evidence type="ECO:0000313" key="10">
    <source>
        <dbReference type="EMBL" id="CAG9761652.1"/>
    </source>
</evidence>
<evidence type="ECO:0000313" key="11">
    <source>
        <dbReference type="Proteomes" id="UP001152799"/>
    </source>
</evidence>
<dbReference type="Pfam" id="PF11969">
    <property type="entry name" value="DcpS_C"/>
    <property type="match status" value="1"/>
</dbReference>
<dbReference type="SUPFAM" id="SSF54197">
    <property type="entry name" value="HIT-like"/>
    <property type="match status" value="1"/>
</dbReference>
<evidence type="ECO:0000256" key="4">
    <source>
        <dbReference type="ARBA" id="ARBA00015636"/>
    </source>
</evidence>
<dbReference type="EMBL" id="OU892286">
    <property type="protein sequence ID" value="CAG9761652.1"/>
    <property type="molecule type" value="Genomic_DNA"/>
</dbReference>
<accession>A0A9N9MDT0</accession>
<dbReference type="OrthoDB" id="10264956at2759"/>
<dbReference type="GO" id="GO:0005634">
    <property type="term" value="C:nucleus"/>
    <property type="evidence" value="ECO:0007669"/>
    <property type="project" value="UniProtKB-SubCell"/>
</dbReference>
<dbReference type="InterPro" id="IPR008594">
    <property type="entry name" value="DcpS/DCS2"/>
</dbReference>
<dbReference type="GO" id="GO:0000290">
    <property type="term" value="P:deadenylation-dependent decapping of nuclear-transcribed mRNA"/>
    <property type="evidence" value="ECO:0007669"/>
    <property type="project" value="InterPro"/>
</dbReference>
<dbReference type="InterPro" id="IPR036265">
    <property type="entry name" value="HIT-like_sf"/>
</dbReference>
<evidence type="ECO:0000256" key="7">
    <source>
        <dbReference type="ARBA" id="ARBA00029885"/>
    </source>
</evidence>
<dbReference type="FunFam" id="3.30.428.10:FF:000006">
    <property type="entry name" value="m7GpppX diphosphatase"/>
    <property type="match status" value="1"/>
</dbReference>
<evidence type="ECO:0000256" key="1">
    <source>
        <dbReference type="ARBA" id="ARBA00004123"/>
    </source>
</evidence>
<protein>
    <recommendedName>
        <fullName evidence="4">m7GpppX diphosphatase</fullName>
        <ecNumber evidence="3">3.6.1.59</ecNumber>
    </recommendedName>
    <alternativeName>
        <fullName evidence="8">Decapping scavenger enzyme</fullName>
    </alternativeName>
    <alternativeName>
        <fullName evidence="7">Scavenger mRNA-decapping enzyme DcpS</fullName>
    </alternativeName>
</protein>
<dbReference type="PANTHER" id="PTHR12978">
    <property type="entry name" value="HISTIDINE TRIAD HIT PROTEIN MEMBER"/>
    <property type="match status" value="1"/>
</dbReference>
<dbReference type="InterPro" id="IPR019193">
    <property type="entry name" value="UBQ-conj_enz_E2-bd_prot"/>
</dbReference>
<dbReference type="SUPFAM" id="SSF102860">
    <property type="entry name" value="mRNA decapping enzyme DcpS N-terminal domain"/>
    <property type="match status" value="1"/>
</dbReference>
<dbReference type="EC" id="3.6.1.59" evidence="3"/>
<keyword evidence="5" id="KW-0378">Hydrolase</keyword>
<dbReference type="InterPro" id="IPR011145">
    <property type="entry name" value="Scavenger_mRNA_decap_enz_N"/>
</dbReference>
<comment type="similarity">
    <text evidence="2">Belongs to the HIT family.</text>
</comment>
<comment type="subcellular location">
    <subcellularLocation>
        <location evidence="1">Nucleus</location>
    </subcellularLocation>
</comment>
<dbReference type="Proteomes" id="UP001152799">
    <property type="component" value="Chromosome 10"/>
</dbReference>
<dbReference type="GO" id="GO:0000932">
    <property type="term" value="C:P-body"/>
    <property type="evidence" value="ECO:0007669"/>
    <property type="project" value="TreeGrafter"/>
</dbReference>
<reference evidence="10" key="1">
    <citation type="submission" date="2022-01" db="EMBL/GenBank/DDBJ databases">
        <authorList>
            <person name="King R."/>
        </authorList>
    </citation>
    <scope>NUCLEOTIDE SEQUENCE</scope>
</reference>
<dbReference type="AlphaFoldDB" id="A0A9N9MDT0"/>
<name>A0A9N9MDT0_9CUCU</name>
<keyword evidence="11" id="KW-1185">Reference proteome</keyword>
<comment type="catalytic activity">
    <reaction evidence="9">
        <text>a 5'-end (N(7)-methyl 5'-triphosphoguanosine)-ribonucleoside in mRNA + H2O = N(7)-methyl-GMP + a 5'-end diphospho-ribonucleoside in mRNA + 2 H(+)</text>
        <dbReference type="Rhea" id="RHEA:65388"/>
        <dbReference type="Rhea" id="RHEA-COMP:17165"/>
        <dbReference type="Rhea" id="RHEA-COMP:17167"/>
        <dbReference type="ChEBI" id="CHEBI:15377"/>
        <dbReference type="ChEBI" id="CHEBI:15378"/>
        <dbReference type="ChEBI" id="CHEBI:58285"/>
        <dbReference type="ChEBI" id="CHEBI:156461"/>
        <dbReference type="ChEBI" id="CHEBI:167616"/>
        <dbReference type="EC" id="3.6.1.59"/>
    </reaction>
</comment>
<evidence type="ECO:0000256" key="2">
    <source>
        <dbReference type="ARBA" id="ARBA00010208"/>
    </source>
</evidence>
<organism evidence="10 11">
    <name type="scientific">Ceutorhynchus assimilis</name>
    <name type="common">cabbage seed weevil</name>
    <dbReference type="NCBI Taxonomy" id="467358"/>
    <lineage>
        <taxon>Eukaryota</taxon>
        <taxon>Metazoa</taxon>
        <taxon>Ecdysozoa</taxon>
        <taxon>Arthropoda</taxon>
        <taxon>Hexapoda</taxon>
        <taxon>Insecta</taxon>
        <taxon>Pterygota</taxon>
        <taxon>Neoptera</taxon>
        <taxon>Endopterygota</taxon>
        <taxon>Coleoptera</taxon>
        <taxon>Polyphaga</taxon>
        <taxon>Cucujiformia</taxon>
        <taxon>Curculionidae</taxon>
        <taxon>Ceutorhynchinae</taxon>
        <taxon>Ceutorhynchus</taxon>
    </lineage>
</organism>
<evidence type="ECO:0000256" key="8">
    <source>
        <dbReference type="ARBA" id="ARBA00030609"/>
    </source>
</evidence>
<dbReference type="Gene3D" id="3.30.428.10">
    <property type="entry name" value="HIT-like"/>
    <property type="match status" value="1"/>
</dbReference>
<dbReference type="Pfam" id="PF09814">
    <property type="entry name" value="HECT_2"/>
    <property type="match status" value="1"/>
</dbReference>
<evidence type="ECO:0000256" key="9">
    <source>
        <dbReference type="ARBA" id="ARBA00048222"/>
    </source>
</evidence>
<sequence>MMLIESLIYLHLDYCSVVYFSFLTKELRNKIQLAQNSCLRFVSCTGIKTTIIHPATEKHITKYSSHNCYIVDETPEIYNKIVLPQIIQDKFDLQWVYNILEHKSESDRILIEDTDPVDGFVVVPDLKWNGEIDTLYFLAICNRRDLKSLRDLTGDHLVLLNNIKTKTLQAIEAKYKLDSSQLRIYLHYQPSFYHLHIHFTYIKHEAPGILAERAHLLTIVIGNLQLASDYYKKITIPFVVRENDKLFARLEKEGILKCTKHVFFTSTDDSFGSFKTELLKSHLPNNPLARPCEIAKDLAYMIQCKNCSRNLVDTKIKFQKILPLPDNPDSSDWFCHGHNSNDFCLEPQKNDLFYGNCFVHLYKNCLSNFLTKNDVLVCKFCFNWLGVVEQSATKLWFNTVKFVDDELGVVESTGLSDVCVLIKNLFRNQLFNSLKTILRFKLDDGNVNYLFLWVLEKQLKVVFNDEEKNVAKILFKFFEDDSDEIFVQWHNDYRVEVTDISKVMMVEILKHLHENNGVFPKEFSISNDFLVSYLFMYD</sequence>
<dbReference type="PANTHER" id="PTHR12978:SF0">
    <property type="entry name" value="M7GPPPX DIPHOSPHATASE"/>
    <property type="match status" value="1"/>
</dbReference>
<proteinExistence type="inferred from homology"/>
<keyword evidence="6" id="KW-0539">Nucleus</keyword>
<dbReference type="GO" id="GO:0000340">
    <property type="term" value="F:RNA 7-methylguanosine cap binding"/>
    <property type="evidence" value="ECO:0007669"/>
    <property type="project" value="TreeGrafter"/>
</dbReference>
<evidence type="ECO:0000256" key="3">
    <source>
        <dbReference type="ARBA" id="ARBA00012520"/>
    </source>
</evidence>
<gene>
    <name evidence="10" type="ORF">CEUTPL_LOCUS2349</name>
</gene>